<name>A0AAD2HN98_9AGAR</name>
<dbReference type="Proteomes" id="UP001295794">
    <property type="component" value="Unassembled WGS sequence"/>
</dbReference>
<sequence length="640" mass="71565">MSATYKRRSAEKTGSALSMTGSVAHLEREEREVSKGAEAHTSMEMAVASEELGEEESPHITQLKKSKTSTSSSLRIKSRTPTPASRRRQPRWPAESNRRERRSQPQADRSRRRRTVHQPPRILRSRPFTFPGTPARWGYPVPAIDLDGERRSRRGQGWREDEIEEEEDPNTHEEAQFALPRPILSPSPAKKTRRLSSTARRALGLSAQVLHTVLLLRLPRLYVARFEVEEELAPTFRATWDDLVNESKTQSVVSALLLSAILSMLQQTAAFDPLMRILVQISLLCTAMSLFFGSLYSVSFKGAKAETWAQEKRTSTGTVLAVPAIWLGWSIILFVTCVIVFAFRSTSEAHDPLSKDAARGLRIGMGILLGLGLGCFVFVILTLRSIHTGNKPHGRLRVAPTRRKPASIAAQRASTAKSSLFLEQAYPGQDAHALDRVAAPFAFPVEEIAPTRVLMLGSPSDSEMGPPERTVPGDRMWAARDVHDADWISFTEDVIRVWSNEQHNREAAVSGLLHHWNQRFFVPRSLESVLCHEQQLASDTHAIAIYVVHRNPDSVLGPLPRLNEWTHAGLTVHRFLDDGDDAVRCETVRITPMNGWQQRMARGDVPSSIYMPVQAQQNPPTLGSLLFEHRDSWTPVGTAD</sequence>
<feature type="region of interest" description="Disordered" evidence="1">
    <location>
        <begin position="1"/>
        <end position="191"/>
    </location>
</feature>
<reference evidence="4" key="1">
    <citation type="submission" date="2023-11" db="EMBL/GenBank/DDBJ databases">
        <authorList>
            <person name="De Vega J J."/>
            <person name="De Vega J J."/>
        </authorList>
    </citation>
    <scope>NUCLEOTIDE SEQUENCE</scope>
</reference>
<accession>A0AAD2HN98</accession>
<protein>
    <submittedName>
        <fullName evidence="4">Uncharacterized protein</fullName>
    </submittedName>
</protein>
<feature type="compositionally biased region" description="Basic and acidic residues" evidence="1">
    <location>
        <begin position="25"/>
        <end position="38"/>
    </location>
</feature>
<keyword evidence="2" id="KW-0472">Membrane</keyword>
<gene>
    <name evidence="3" type="ORF">MYCIT1_LOCUS28683</name>
    <name evidence="4" type="ORF">MYCIT1_LOCUS28699</name>
</gene>
<proteinExistence type="predicted"/>
<dbReference type="EMBL" id="CAVNYO010000432">
    <property type="protein sequence ID" value="CAK5278954.1"/>
    <property type="molecule type" value="Genomic_DNA"/>
</dbReference>
<organism evidence="4 5">
    <name type="scientific">Mycena citricolor</name>
    <dbReference type="NCBI Taxonomy" id="2018698"/>
    <lineage>
        <taxon>Eukaryota</taxon>
        <taxon>Fungi</taxon>
        <taxon>Dikarya</taxon>
        <taxon>Basidiomycota</taxon>
        <taxon>Agaricomycotina</taxon>
        <taxon>Agaricomycetes</taxon>
        <taxon>Agaricomycetidae</taxon>
        <taxon>Agaricales</taxon>
        <taxon>Marasmiineae</taxon>
        <taxon>Mycenaceae</taxon>
        <taxon>Mycena</taxon>
    </lineage>
</organism>
<evidence type="ECO:0000256" key="2">
    <source>
        <dbReference type="SAM" id="Phobius"/>
    </source>
</evidence>
<comment type="caution">
    <text evidence="4">The sequence shown here is derived from an EMBL/GenBank/DDBJ whole genome shotgun (WGS) entry which is preliminary data.</text>
</comment>
<feature type="transmembrane region" description="Helical" evidence="2">
    <location>
        <begin position="363"/>
        <end position="383"/>
    </location>
</feature>
<keyword evidence="5" id="KW-1185">Reference proteome</keyword>
<feature type="transmembrane region" description="Helical" evidence="2">
    <location>
        <begin position="319"/>
        <end position="343"/>
    </location>
</feature>
<dbReference type="AlphaFoldDB" id="A0AAD2HN98"/>
<evidence type="ECO:0000256" key="1">
    <source>
        <dbReference type="SAM" id="MobiDB-lite"/>
    </source>
</evidence>
<dbReference type="EMBL" id="CAVNYO010000433">
    <property type="protein sequence ID" value="CAK5278962.1"/>
    <property type="molecule type" value="Genomic_DNA"/>
</dbReference>
<evidence type="ECO:0000313" key="3">
    <source>
        <dbReference type="EMBL" id="CAK5278954.1"/>
    </source>
</evidence>
<keyword evidence="2" id="KW-0812">Transmembrane</keyword>
<evidence type="ECO:0000313" key="4">
    <source>
        <dbReference type="EMBL" id="CAK5278962.1"/>
    </source>
</evidence>
<evidence type="ECO:0000313" key="5">
    <source>
        <dbReference type="Proteomes" id="UP001295794"/>
    </source>
</evidence>
<feature type="transmembrane region" description="Helical" evidence="2">
    <location>
        <begin position="277"/>
        <end position="298"/>
    </location>
</feature>
<keyword evidence="2" id="KW-1133">Transmembrane helix</keyword>